<feature type="compositionally biased region" description="Acidic residues" evidence="6">
    <location>
        <begin position="446"/>
        <end position="462"/>
    </location>
</feature>
<dbReference type="PRINTS" id="PR00420">
    <property type="entry name" value="RNGMNOXGNASE"/>
</dbReference>
<dbReference type="AlphaFoldDB" id="W4KIP1"/>
<dbReference type="RefSeq" id="XP_009544539.1">
    <property type="nucleotide sequence ID" value="XM_009546244.1"/>
</dbReference>
<gene>
    <name evidence="8" type="ORF">HETIRDRAFT_458377</name>
</gene>
<dbReference type="InParanoid" id="W4KIP1"/>
<keyword evidence="9" id="KW-1185">Reference proteome</keyword>
<dbReference type="KEGG" id="hir:HETIRDRAFT_458377"/>
<dbReference type="SUPFAM" id="SSF51905">
    <property type="entry name" value="FAD/NAD(P)-binding domain"/>
    <property type="match status" value="1"/>
</dbReference>
<feature type="domain" description="FAD-binding" evidence="7">
    <location>
        <begin position="4"/>
        <end position="190"/>
    </location>
</feature>
<evidence type="ECO:0000256" key="6">
    <source>
        <dbReference type="SAM" id="MobiDB-lite"/>
    </source>
</evidence>
<dbReference type="OrthoDB" id="1878542at2759"/>
<dbReference type="PANTHER" id="PTHR13789">
    <property type="entry name" value="MONOOXYGENASE"/>
    <property type="match status" value="1"/>
</dbReference>
<proteinExistence type="inferred from homology"/>
<dbReference type="GO" id="GO:0071949">
    <property type="term" value="F:FAD binding"/>
    <property type="evidence" value="ECO:0007669"/>
    <property type="project" value="InterPro"/>
</dbReference>
<keyword evidence="3" id="KW-0274">FAD</keyword>
<dbReference type="InterPro" id="IPR002938">
    <property type="entry name" value="FAD-bd"/>
</dbReference>
<evidence type="ECO:0000256" key="3">
    <source>
        <dbReference type="ARBA" id="ARBA00022827"/>
    </source>
</evidence>
<evidence type="ECO:0000259" key="7">
    <source>
        <dbReference type="Pfam" id="PF01494"/>
    </source>
</evidence>
<dbReference type="Proteomes" id="UP000030671">
    <property type="component" value="Unassembled WGS sequence"/>
</dbReference>
<reference evidence="8 9" key="1">
    <citation type="journal article" date="2012" name="New Phytol.">
        <title>Insight into trade-off between wood decay and parasitism from the genome of a fungal forest pathogen.</title>
        <authorList>
            <person name="Olson A."/>
            <person name="Aerts A."/>
            <person name="Asiegbu F."/>
            <person name="Belbahri L."/>
            <person name="Bouzid O."/>
            <person name="Broberg A."/>
            <person name="Canback B."/>
            <person name="Coutinho P.M."/>
            <person name="Cullen D."/>
            <person name="Dalman K."/>
            <person name="Deflorio G."/>
            <person name="van Diepen L.T."/>
            <person name="Dunand C."/>
            <person name="Duplessis S."/>
            <person name="Durling M."/>
            <person name="Gonthier P."/>
            <person name="Grimwood J."/>
            <person name="Fossdal C.G."/>
            <person name="Hansson D."/>
            <person name="Henrissat B."/>
            <person name="Hietala A."/>
            <person name="Himmelstrand K."/>
            <person name="Hoffmeister D."/>
            <person name="Hogberg N."/>
            <person name="James T.Y."/>
            <person name="Karlsson M."/>
            <person name="Kohler A."/>
            <person name="Kues U."/>
            <person name="Lee Y.H."/>
            <person name="Lin Y.C."/>
            <person name="Lind M."/>
            <person name="Lindquist E."/>
            <person name="Lombard V."/>
            <person name="Lucas S."/>
            <person name="Lunden K."/>
            <person name="Morin E."/>
            <person name="Murat C."/>
            <person name="Park J."/>
            <person name="Raffaello T."/>
            <person name="Rouze P."/>
            <person name="Salamov A."/>
            <person name="Schmutz J."/>
            <person name="Solheim H."/>
            <person name="Stahlberg J."/>
            <person name="Velez H."/>
            <person name="de Vries R.P."/>
            <person name="Wiebenga A."/>
            <person name="Woodward S."/>
            <person name="Yakovlev I."/>
            <person name="Garbelotto M."/>
            <person name="Martin F."/>
            <person name="Grigoriev I.V."/>
            <person name="Stenlid J."/>
        </authorList>
    </citation>
    <scope>NUCLEOTIDE SEQUENCE [LARGE SCALE GENOMIC DNA]</scope>
    <source>
        <strain evidence="8 9">TC 32-1</strain>
    </source>
</reference>
<evidence type="ECO:0000313" key="9">
    <source>
        <dbReference type="Proteomes" id="UP000030671"/>
    </source>
</evidence>
<dbReference type="eggNOG" id="ENOG502SDAT">
    <property type="taxonomic scope" value="Eukaryota"/>
</dbReference>
<accession>W4KIP1</accession>
<keyword evidence="4" id="KW-0560">Oxidoreductase</keyword>
<dbReference type="InterPro" id="IPR036188">
    <property type="entry name" value="FAD/NAD-bd_sf"/>
</dbReference>
<evidence type="ECO:0000313" key="8">
    <source>
        <dbReference type="EMBL" id="ETW84916.1"/>
    </source>
</evidence>
<dbReference type="InterPro" id="IPR050493">
    <property type="entry name" value="FAD-dep_Monooxygenase_BioMet"/>
</dbReference>
<feature type="compositionally biased region" description="Basic and acidic residues" evidence="6">
    <location>
        <begin position="405"/>
        <end position="416"/>
    </location>
</feature>
<sequence length="520" mass="56232">MLKLDVIVIGGGLAGLASATALASDGHRVRLFEKSSGFPTTPGAIRVPPNAAKVLAHWGLHDQLSQKSALLSEIPLCDMHTGDLIALTAWKPEMYRDSGGDFRVMAFDALYTMLHDYAVSKGAEITFNSPVASVAPPPPSTDPAPTSDLGAGPSVTLATGEVLHADLIVGADGIHSTVREALNEASPAQHAYSGRSVYTGILEQHVVESDPGMKHLARARQMLWFGNNCFGIGYPLPTQNAWGLHVDLPDPPGEDASAARDWEYVAPSSVDCAQLEPRLQYFFKHARTLARGRYVDRAPAQSWVDPQRRMLLVGQAAHPSFWCAPYLTADCLESACVLSTLLAHLRVPAQLPSILYAYEEIHAPRAARLHDTERSYRIYVTLSGAARAARDADLRASITATEAAEVARRRAEKREGSTYGSGSGSGSRGARSVCSAEGGASASAPPEEEEDDGGEDDEDEDEGLGELAQQYAENAELWGYDARDAAEDWWVKWGMLRERTLFTPEELARFSCALQVRVDH</sequence>
<keyword evidence="5" id="KW-0503">Monooxygenase</keyword>
<dbReference type="HOGENOM" id="CLU_009665_19_3_1"/>
<dbReference type="STRING" id="747525.W4KIP1"/>
<evidence type="ECO:0000256" key="1">
    <source>
        <dbReference type="ARBA" id="ARBA00007992"/>
    </source>
</evidence>
<feature type="region of interest" description="Disordered" evidence="6">
    <location>
        <begin position="405"/>
        <end position="462"/>
    </location>
</feature>
<dbReference type="PANTHER" id="PTHR13789:SF309">
    <property type="entry name" value="PUTATIVE (AFU_ORTHOLOGUE AFUA_6G14510)-RELATED"/>
    <property type="match status" value="1"/>
</dbReference>
<evidence type="ECO:0000256" key="5">
    <source>
        <dbReference type="ARBA" id="ARBA00023033"/>
    </source>
</evidence>
<protein>
    <recommendedName>
        <fullName evidence="7">FAD-binding domain-containing protein</fullName>
    </recommendedName>
</protein>
<feature type="compositionally biased region" description="Low complexity" evidence="6">
    <location>
        <begin position="428"/>
        <end position="445"/>
    </location>
</feature>
<comment type="similarity">
    <text evidence="1">Belongs to the paxM FAD-dependent monooxygenase family.</text>
</comment>
<dbReference type="GeneID" id="20676905"/>
<dbReference type="Gene3D" id="3.50.50.60">
    <property type="entry name" value="FAD/NAD(P)-binding domain"/>
    <property type="match status" value="1"/>
</dbReference>
<evidence type="ECO:0000256" key="4">
    <source>
        <dbReference type="ARBA" id="ARBA00023002"/>
    </source>
</evidence>
<organism evidence="8 9">
    <name type="scientific">Heterobasidion irregulare (strain TC 32-1)</name>
    <dbReference type="NCBI Taxonomy" id="747525"/>
    <lineage>
        <taxon>Eukaryota</taxon>
        <taxon>Fungi</taxon>
        <taxon>Dikarya</taxon>
        <taxon>Basidiomycota</taxon>
        <taxon>Agaricomycotina</taxon>
        <taxon>Agaricomycetes</taxon>
        <taxon>Russulales</taxon>
        <taxon>Bondarzewiaceae</taxon>
        <taxon>Heterobasidion</taxon>
        <taxon>Heterobasidion annosum species complex</taxon>
    </lineage>
</organism>
<name>W4KIP1_HETIT</name>
<evidence type="ECO:0000256" key="2">
    <source>
        <dbReference type="ARBA" id="ARBA00022630"/>
    </source>
</evidence>
<dbReference type="EMBL" id="KI925456">
    <property type="protein sequence ID" value="ETW84916.1"/>
    <property type="molecule type" value="Genomic_DNA"/>
</dbReference>
<dbReference type="GO" id="GO:0004497">
    <property type="term" value="F:monooxygenase activity"/>
    <property type="evidence" value="ECO:0007669"/>
    <property type="project" value="UniProtKB-KW"/>
</dbReference>
<dbReference type="Pfam" id="PF01494">
    <property type="entry name" value="FAD_binding_3"/>
    <property type="match status" value="1"/>
</dbReference>
<keyword evidence="2" id="KW-0285">Flavoprotein</keyword>